<organism evidence="5 6">
    <name type="scientific">Plantactinospora mayteni</name>
    <dbReference type="NCBI Taxonomy" id="566021"/>
    <lineage>
        <taxon>Bacteria</taxon>
        <taxon>Bacillati</taxon>
        <taxon>Actinomycetota</taxon>
        <taxon>Actinomycetes</taxon>
        <taxon>Micromonosporales</taxon>
        <taxon>Micromonosporaceae</taxon>
        <taxon>Plantactinospora</taxon>
    </lineage>
</organism>
<dbReference type="Pfam" id="PF23494">
    <property type="entry name" value="bPH_10"/>
    <property type="match status" value="1"/>
</dbReference>
<evidence type="ECO:0000313" key="5">
    <source>
        <dbReference type="EMBL" id="GIG97347.1"/>
    </source>
</evidence>
<evidence type="ECO:0000313" key="6">
    <source>
        <dbReference type="Proteomes" id="UP000621500"/>
    </source>
</evidence>
<reference evidence="5 6" key="1">
    <citation type="submission" date="2021-01" db="EMBL/GenBank/DDBJ databases">
        <title>Whole genome shotgun sequence of Plantactinospora mayteni NBRC 109088.</title>
        <authorList>
            <person name="Komaki H."/>
            <person name="Tamura T."/>
        </authorList>
    </citation>
    <scope>NUCLEOTIDE SEQUENCE [LARGE SCALE GENOMIC DNA]</scope>
    <source>
        <strain evidence="5 6">NBRC 109088</strain>
    </source>
</reference>
<keyword evidence="2" id="KW-1133">Transmembrane helix</keyword>
<dbReference type="InterPro" id="IPR056411">
    <property type="entry name" value="CysS_C"/>
</dbReference>
<evidence type="ECO:0000259" key="4">
    <source>
        <dbReference type="Pfam" id="PF23494"/>
    </source>
</evidence>
<dbReference type="Pfam" id="PF23493">
    <property type="entry name" value="CysS_C"/>
    <property type="match status" value="1"/>
</dbReference>
<feature type="domain" description="YqeB PH" evidence="4">
    <location>
        <begin position="42"/>
        <end position="191"/>
    </location>
</feature>
<feature type="region of interest" description="Disordered" evidence="1">
    <location>
        <begin position="1"/>
        <end position="41"/>
    </location>
</feature>
<evidence type="ECO:0000259" key="3">
    <source>
        <dbReference type="Pfam" id="PF23493"/>
    </source>
</evidence>
<dbReference type="InterPro" id="IPR057798">
    <property type="entry name" value="PH_YqeB"/>
</dbReference>
<comment type="caution">
    <text evidence="5">The sequence shown here is derived from an EMBL/GenBank/DDBJ whole genome shotgun (WGS) entry which is preliminary data.</text>
</comment>
<evidence type="ECO:0008006" key="7">
    <source>
        <dbReference type="Google" id="ProtNLM"/>
    </source>
</evidence>
<evidence type="ECO:0000256" key="1">
    <source>
        <dbReference type="SAM" id="MobiDB-lite"/>
    </source>
</evidence>
<dbReference type="RefSeq" id="WP_239312661.1">
    <property type="nucleotide sequence ID" value="NZ_BAAAZQ010000011.1"/>
</dbReference>
<feature type="domain" description="Cysteinyl-tRNA ligase anticodon binding" evidence="3">
    <location>
        <begin position="210"/>
        <end position="259"/>
    </location>
</feature>
<accession>A0ABQ4ERQ7</accession>
<feature type="transmembrane region" description="Helical" evidence="2">
    <location>
        <begin position="52"/>
        <end position="77"/>
    </location>
</feature>
<gene>
    <name evidence="5" type="primary">yqeB</name>
    <name evidence="5" type="ORF">Pma05_39200</name>
</gene>
<feature type="transmembrane region" description="Helical" evidence="2">
    <location>
        <begin position="98"/>
        <end position="118"/>
    </location>
</feature>
<evidence type="ECO:0000256" key="2">
    <source>
        <dbReference type="SAM" id="Phobius"/>
    </source>
</evidence>
<feature type="compositionally biased region" description="Basic and acidic residues" evidence="1">
    <location>
        <begin position="7"/>
        <end position="24"/>
    </location>
</feature>
<proteinExistence type="predicted"/>
<keyword evidence="6" id="KW-1185">Reference proteome</keyword>
<protein>
    <recommendedName>
        <fullName evidence="7">DUF308 domain-containing protein</fullName>
    </recommendedName>
</protein>
<dbReference type="Proteomes" id="UP000621500">
    <property type="component" value="Unassembled WGS sequence"/>
</dbReference>
<sequence length="279" mass="30018">MTADPAPPDHTRAPGEPTPDRSRAPGEPSPHRTPAPAHGQPTVVAEPAGLVALVWILFPVLGAALLWLVQFSAGWVASLRWIPMRGPFMLIDAVDQPWATGGALVLGTLGGLLVAGIADAERLTVTVAGDGVTLVRGTATRRVGRDEITGAFRDGKRLVLLGPAAEELAREPSDLPADRLRAAFEAYGYRWYADGDPYRAEFRRWTDGGPELPPGANSLLKARQRALDKGDKADVAELRTELTRLGVVVRDDGKRQYWRRTRPPGQPQDGSVGRPTEPG</sequence>
<dbReference type="EMBL" id="BONX01000026">
    <property type="protein sequence ID" value="GIG97347.1"/>
    <property type="molecule type" value="Genomic_DNA"/>
</dbReference>
<keyword evidence="2" id="KW-0472">Membrane</keyword>
<feature type="region of interest" description="Disordered" evidence="1">
    <location>
        <begin position="253"/>
        <end position="279"/>
    </location>
</feature>
<name>A0ABQ4ERQ7_9ACTN</name>
<keyword evidence="2" id="KW-0812">Transmembrane</keyword>